<dbReference type="EC" id="3.5.1.54" evidence="3"/>
<dbReference type="PANTHER" id="PTHR11895">
    <property type="entry name" value="TRANSAMIDASE"/>
    <property type="match status" value="1"/>
</dbReference>
<comment type="caution">
    <text evidence="3">The sequence shown here is derived from an EMBL/GenBank/DDBJ whole genome shotgun (WGS) entry which is preliminary data.</text>
</comment>
<dbReference type="Pfam" id="PF21986">
    <property type="entry name" value="AH_C"/>
    <property type="match status" value="1"/>
</dbReference>
<evidence type="ECO:0000313" key="3">
    <source>
        <dbReference type="EMBL" id="TKK87401.1"/>
    </source>
</evidence>
<reference evidence="3 4" key="1">
    <citation type="submission" date="2019-04" db="EMBL/GenBank/DDBJ databases">
        <title>Herbidospora sp. NEAU-GS14.nov., a novel actinomycete isolated from soil.</title>
        <authorList>
            <person name="Han L."/>
        </authorList>
    </citation>
    <scope>NUCLEOTIDE SEQUENCE [LARGE SCALE GENOMIC DNA]</scope>
    <source>
        <strain evidence="3 4">NEAU-GS14</strain>
    </source>
</reference>
<protein>
    <submittedName>
        <fullName evidence="3">Allophanate hydrolase</fullName>
        <ecNumber evidence="3">3.5.1.54</ecNumber>
    </submittedName>
</protein>
<gene>
    <name evidence="3" type="primary">atzF</name>
    <name evidence="3" type="ORF">FDA94_18055</name>
</gene>
<evidence type="ECO:0000259" key="1">
    <source>
        <dbReference type="Pfam" id="PF01425"/>
    </source>
</evidence>
<dbReference type="AlphaFoldDB" id="A0A4U3ME92"/>
<dbReference type="InterPro" id="IPR000120">
    <property type="entry name" value="Amidase"/>
</dbReference>
<evidence type="ECO:0000313" key="4">
    <source>
        <dbReference type="Proteomes" id="UP000308705"/>
    </source>
</evidence>
<evidence type="ECO:0000259" key="2">
    <source>
        <dbReference type="Pfam" id="PF21986"/>
    </source>
</evidence>
<feature type="domain" description="Allophanate hydrolase C-terminal" evidence="2">
    <location>
        <begin position="437"/>
        <end position="553"/>
    </location>
</feature>
<dbReference type="SUPFAM" id="SSF75304">
    <property type="entry name" value="Amidase signature (AS) enzymes"/>
    <property type="match status" value="1"/>
</dbReference>
<proteinExistence type="predicted"/>
<dbReference type="InterPro" id="IPR014085">
    <property type="entry name" value="Allophanate_hydrolase"/>
</dbReference>
<dbReference type="OrthoDB" id="182039at2"/>
<keyword evidence="3" id="KW-0378">Hydrolase</keyword>
<dbReference type="Gene3D" id="3.90.1300.10">
    <property type="entry name" value="Amidase signature (AS) domain"/>
    <property type="match status" value="1"/>
</dbReference>
<keyword evidence="4" id="KW-1185">Reference proteome</keyword>
<feature type="domain" description="Amidase" evidence="1">
    <location>
        <begin position="53"/>
        <end position="410"/>
    </location>
</feature>
<dbReference type="Gene3D" id="3.10.490.10">
    <property type="entry name" value="Gamma-glutamyl cyclotransferase-like"/>
    <property type="match status" value="1"/>
</dbReference>
<dbReference type="InterPro" id="IPR053844">
    <property type="entry name" value="AH_C"/>
</dbReference>
<organism evidence="3 4">
    <name type="scientific">Herbidospora galbida</name>
    <dbReference type="NCBI Taxonomy" id="2575442"/>
    <lineage>
        <taxon>Bacteria</taxon>
        <taxon>Bacillati</taxon>
        <taxon>Actinomycetota</taxon>
        <taxon>Actinomycetes</taxon>
        <taxon>Streptosporangiales</taxon>
        <taxon>Streptosporangiaceae</taxon>
        <taxon>Herbidospora</taxon>
    </lineage>
</organism>
<sequence length="557" mass="58456">MDLQIPALKAAYANGLHPREVVAEVYRRIKARGDDGVWISLRSEEETLAGLPDDPDLPLYGIPFAVKDNIDVAGMPTTVACPDFAYLPERSAPLVDRLVGAGAVLIGKNNLDQFATGLSGSRSPYGSVESPLVKGLISGGSSSGSAVAVSAGLVSFSIGTDTAGSGRVPAVMTGTVGLKPSKGLVSTLGVVPACASLDCPSVFSLNVHDARTVLEIIQGYEQDDPWSRRFDRDTTPIRKIGVIRGDENWTEVLTRLEDLGYELVDVDIAPFLEAGRLLYEGPWVAERWSVLGPFVEAHPESLHPVTAAVLKSGSGVTGAETFRGLHRLRALMAETRRTWAAVDAIAVPTVPRTFTLAEMAEDPIARNSVLGTYTTFANLLDLAGIAVPAGFTSAGRPHGVTLLAPAGADGPLADAAERFHTGRAGATPYRVRTGRTLLAVVGAHRTGHPLHPELRALGATSAGLAHTAGAYRLYDLGDRPGMVRTTDGASIEVELFHLDAAGLGGLLTRIPPPLGLGSVELDDGTHVVGFLCEAHAVADAPDITGYGSWPGYVNARP</sequence>
<dbReference type="NCBIfam" id="NF006043">
    <property type="entry name" value="PRK08186.1"/>
    <property type="match status" value="1"/>
</dbReference>
<dbReference type="Proteomes" id="UP000308705">
    <property type="component" value="Unassembled WGS sequence"/>
</dbReference>
<dbReference type="InterPro" id="IPR036928">
    <property type="entry name" value="AS_sf"/>
</dbReference>
<dbReference type="Gene3D" id="1.20.58.1700">
    <property type="match status" value="1"/>
</dbReference>
<dbReference type="RefSeq" id="WP_137248236.1">
    <property type="nucleotide sequence ID" value="NZ_SZQA01000016.1"/>
</dbReference>
<name>A0A4U3ME92_9ACTN</name>
<dbReference type="PANTHER" id="PTHR11895:SF169">
    <property type="entry name" value="GLUTAMYL-TRNA(GLN) AMIDOTRANSFERASE"/>
    <property type="match status" value="1"/>
</dbReference>
<accession>A0A4U3ME92</accession>
<dbReference type="InterPro" id="IPR023631">
    <property type="entry name" value="Amidase_dom"/>
</dbReference>
<dbReference type="EMBL" id="SZQA01000016">
    <property type="protein sequence ID" value="TKK87401.1"/>
    <property type="molecule type" value="Genomic_DNA"/>
</dbReference>
<dbReference type="Pfam" id="PF01425">
    <property type="entry name" value="Amidase"/>
    <property type="match status" value="1"/>
</dbReference>
<dbReference type="GO" id="GO:0004039">
    <property type="term" value="F:allophanate hydrolase activity"/>
    <property type="evidence" value="ECO:0007669"/>
    <property type="project" value="UniProtKB-EC"/>
</dbReference>
<dbReference type="NCBIfam" id="TIGR02713">
    <property type="entry name" value="allophanate_hyd"/>
    <property type="match status" value="1"/>
</dbReference>